<organism evidence="1 2">
    <name type="scientific">Candidatus Uhrbacteria bacterium CG10_big_fil_rev_8_21_14_0_10_50_16</name>
    <dbReference type="NCBI Taxonomy" id="1975039"/>
    <lineage>
        <taxon>Bacteria</taxon>
        <taxon>Candidatus Uhriibacteriota</taxon>
    </lineage>
</organism>
<evidence type="ECO:0000313" key="2">
    <source>
        <dbReference type="Proteomes" id="UP000230084"/>
    </source>
</evidence>
<dbReference type="InterPro" id="IPR011991">
    <property type="entry name" value="ArsR-like_HTH"/>
</dbReference>
<dbReference type="InterPro" id="IPR036390">
    <property type="entry name" value="WH_DNA-bd_sf"/>
</dbReference>
<dbReference type="Proteomes" id="UP000230084">
    <property type="component" value="Unassembled WGS sequence"/>
</dbReference>
<gene>
    <name evidence="1" type="ORF">COV06_01555</name>
</gene>
<dbReference type="AlphaFoldDB" id="A0A2H0RQN2"/>
<evidence type="ECO:0008006" key="3">
    <source>
        <dbReference type="Google" id="ProtNLM"/>
    </source>
</evidence>
<dbReference type="SUPFAM" id="SSF46785">
    <property type="entry name" value="Winged helix' DNA-binding domain"/>
    <property type="match status" value="1"/>
</dbReference>
<dbReference type="EMBL" id="PCYM01000001">
    <property type="protein sequence ID" value="PIR48065.1"/>
    <property type="molecule type" value="Genomic_DNA"/>
</dbReference>
<comment type="caution">
    <text evidence="1">The sequence shown here is derived from an EMBL/GenBank/DDBJ whole genome shotgun (WGS) entry which is preliminary data.</text>
</comment>
<dbReference type="Gene3D" id="1.10.10.10">
    <property type="entry name" value="Winged helix-like DNA-binding domain superfamily/Winged helix DNA-binding domain"/>
    <property type="match status" value="1"/>
</dbReference>
<proteinExistence type="predicted"/>
<dbReference type="CDD" id="cd00090">
    <property type="entry name" value="HTH_ARSR"/>
    <property type="match status" value="1"/>
</dbReference>
<sequence>MKKGSDNERFGIEQLFGSKTRSRLLQLFLKNQDTRFFVRELTRKINAQLNSVRRELNNLVELGVVVEMEDTEDEGKKDRKKYYQVNKNFGLYEELQSLFAKASVLIQQDLVRTLVDEQPIQVLILTGMFTGGTENETDMLIVGSPEQKNLKERIEGFEQELGCEINYTVMPTDEYLYRRDISDRFLMSILDGEFIEIHNTLP</sequence>
<reference evidence="1 2" key="1">
    <citation type="submission" date="2017-09" db="EMBL/GenBank/DDBJ databases">
        <title>Depth-based differentiation of microbial function through sediment-hosted aquifers and enrichment of novel symbionts in the deep terrestrial subsurface.</title>
        <authorList>
            <person name="Probst A.J."/>
            <person name="Ladd B."/>
            <person name="Jarett J.K."/>
            <person name="Geller-Mcgrath D.E."/>
            <person name="Sieber C.M."/>
            <person name="Emerson J.B."/>
            <person name="Anantharaman K."/>
            <person name="Thomas B.C."/>
            <person name="Malmstrom R."/>
            <person name="Stieglmeier M."/>
            <person name="Klingl A."/>
            <person name="Woyke T."/>
            <person name="Ryan C.M."/>
            <person name="Banfield J.F."/>
        </authorList>
    </citation>
    <scope>NUCLEOTIDE SEQUENCE [LARGE SCALE GENOMIC DNA]</scope>
    <source>
        <strain evidence="1">CG10_big_fil_rev_8_21_14_0_10_50_16</strain>
    </source>
</reference>
<dbReference type="InterPro" id="IPR036388">
    <property type="entry name" value="WH-like_DNA-bd_sf"/>
</dbReference>
<accession>A0A2H0RQN2</accession>
<protein>
    <recommendedName>
        <fullName evidence="3">HTH arsR-type domain-containing protein</fullName>
    </recommendedName>
</protein>
<evidence type="ECO:0000313" key="1">
    <source>
        <dbReference type="EMBL" id="PIR48065.1"/>
    </source>
</evidence>
<name>A0A2H0RQN2_9BACT</name>